<evidence type="ECO:0000313" key="15">
    <source>
        <dbReference type="EMBL" id="OIR16683.1"/>
    </source>
</evidence>
<evidence type="ECO:0000259" key="13">
    <source>
        <dbReference type="Pfam" id="PF00330"/>
    </source>
</evidence>
<evidence type="ECO:0000256" key="5">
    <source>
        <dbReference type="ARBA" id="ARBA00022532"/>
    </source>
</evidence>
<dbReference type="NCBIfam" id="TIGR01340">
    <property type="entry name" value="aconitase_mito"/>
    <property type="match status" value="1"/>
</dbReference>
<dbReference type="GO" id="GO:0005829">
    <property type="term" value="C:cytosol"/>
    <property type="evidence" value="ECO:0007669"/>
    <property type="project" value="TreeGrafter"/>
</dbReference>
<sequence>MLDADYITNFYTSLSEKINRIRHVINRPLTLSEKILYSHLSSDLTEELFGGKTYSDLSPDRVAMQDATAQMALLQFSLTGRESVAVPSTVHCDHLIRAHVGRNEDLITANQENDEVYSFLKSASSKWDIGFWEPGSGIIHQVVLENYAFPGGMMIGTDSHTPNGGGLGMIAIGCGGADATEVMAGLSFNLKWPKTIGVRLSGELKGWSSPKDVILKVCEILTVKGGTGSIVEYFGPGTKTISCTGKGTICNMGAEVGATTSIFPYDERMASYLNATNRSQIADLANNNYEHLRADPEVESNPDKYYDQLIEIDLSTLEPMVVGPHTPDLARSLSDLEDEAKENNWPTELKAALIGSCTNSSYEDMERAASIAQQALDAGLVSKTPFLVTPGSDQIDQTIRRDGQMEVLSAIGGTVLANACGPCIGQWKRDDVTSGQTNTIISSYNRNFSGRNDGNHQTLSFLASPEIVTALALAGRLDFNPNTDSLPTDDGQSIMLKPPTGKELPENGFEFSSEGYIPPSNTGADLVINPNSERLQSLEPFSPSSSQDLSNLPILLKVEGKCTTDHVSPAGPWLRYRGHLDNISDNCYTGAYNVFADEQGVAINQFTGEKAGVSTIARQYKESNQGWAAIADINYGEGSSREHAAMSPRFLGCKVLISRSIARIAETNLKKQGVLALLFDNPESWHLLKSDDRITISGIEELAPGSKLTVRTEHSDGTSDNFTCNHSMNNLQIEWFNAGSAMNYLRNQ</sequence>
<comment type="catalytic activity">
    <reaction evidence="11">
        <text>citrate = D-threo-isocitrate</text>
        <dbReference type="Rhea" id="RHEA:10336"/>
        <dbReference type="ChEBI" id="CHEBI:15562"/>
        <dbReference type="ChEBI" id="CHEBI:16947"/>
        <dbReference type="EC" id="4.2.1.3"/>
    </reaction>
</comment>
<dbReference type="InterPro" id="IPR036008">
    <property type="entry name" value="Aconitase_4Fe-4S_dom"/>
</dbReference>
<evidence type="ECO:0000313" key="16">
    <source>
        <dbReference type="Proteomes" id="UP000183815"/>
    </source>
</evidence>
<dbReference type="PANTHER" id="PTHR43160:SF3">
    <property type="entry name" value="ACONITATE HYDRATASE, MITOCHONDRIAL"/>
    <property type="match status" value="1"/>
</dbReference>
<evidence type="ECO:0000259" key="14">
    <source>
        <dbReference type="Pfam" id="PF00694"/>
    </source>
</evidence>
<dbReference type="PANTHER" id="PTHR43160">
    <property type="entry name" value="ACONITATE HYDRATASE B"/>
    <property type="match status" value="1"/>
</dbReference>
<dbReference type="Proteomes" id="UP000183815">
    <property type="component" value="Unassembled WGS sequence"/>
</dbReference>
<comment type="caution">
    <text evidence="15">The sequence shown here is derived from an EMBL/GenBank/DDBJ whole genome shotgun (WGS) entry which is preliminary data.</text>
</comment>
<dbReference type="Gene3D" id="3.20.19.10">
    <property type="entry name" value="Aconitase, domain 4"/>
    <property type="match status" value="1"/>
</dbReference>
<evidence type="ECO:0000256" key="11">
    <source>
        <dbReference type="ARBA" id="ARBA00023501"/>
    </source>
</evidence>
<comment type="similarity">
    <text evidence="3">Belongs to the aconitase/IPM isomerase family.</text>
</comment>
<reference evidence="15 16" key="1">
    <citation type="submission" date="2016-08" db="EMBL/GenBank/DDBJ databases">
        <title>New Insights into Marine Group III Euryarchaeota, from dark to light.</title>
        <authorList>
            <person name="Haro-Moreno J.M."/>
            <person name="Rodriguez-Valera F."/>
            <person name="Lopez-Garcia P."/>
            <person name="Moreira D."/>
            <person name="Martin-Cuadrado A.B."/>
        </authorList>
    </citation>
    <scope>NUCLEOTIDE SEQUENCE [LARGE SCALE GENOMIC DNA]</scope>
    <source>
        <strain evidence="15">CG-Bathy1</strain>
    </source>
</reference>
<dbReference type="EC" id="4.2.1.3" evidence="4"/>
<organism evidence="15 16">
    <name type="scientific">Marine Group III euryarchaeote CG-Bathy1</name>
    <dbReference type="NCBI Taxonomy" id="1889001"/>
    <lineage>
        <taxon>Archaea</taxon>
        <taxon>Methanobacteriati</taxon>
        <taxon>Thermoplasmatota</taxon>
        <taxon>Thermoplasmata</taxon>
        <taxon>Candidatus Thermoprofundales</taxon>
    </lineage>
</organism>
<evidence type="ECO:0000256" key="1">
    <source>
        <dbReference type="ARBA" id="ARBA00001966"/>
    </source>
</evidence>
<protein>
    <recommendedName>
        <fullName evidence="4">aconitate hydratase</fullName>
        <ecNumber evidence="4">4.2.1.3</ecNumber>
    </recommendedName>
    <alternativeName>
        <fullName evidence="12">Citrate hydro-lyase</fullName>
    </alternativeName>
</protein>
<evidence type="ECO:0000256" key="12">
    <source>
        <dbReference type="ARBA" id="ARBA00029682"/>
    </source>
</evidence>
<dbReference type="FunFam" id="3.30.499.10:FF:000003">
    <property type="entry name" value="Aconitate hydratase, mitochondrial"/>
    <property type="match status" value="1"/>
</dbReference>
<dbReference type="GO" id="GO:0003994">
    <property type="term" value="F:aconitate hydratase activity"/>
    <property type="evidence" value="ECO:0007669"/>
    <property type="project" value="UniProtKB-EC"/>
</dbReference>
<dbReference type="NCBIfam" id="NF005558">
    <property type="entry name" value="PRK07229.1"/>
    <property type="match status" value="1"/>
</dbReference>
<accession>A0A1J5T990</accession>
<dbReference type="FunFam" id="3.40.1060.10:FF:000001">
    <property type="entry name" value="Aconitate hydratase, mitochondrial"/>
    <property type="match status" value="1"/>
</dbReference>
<comment type="cofactor">
    <cofactor evidence="1">
        <name>[4Fe-4S] cluster</name>
        <dbReference type="ChEBI" id="CHEBI:49883"/>
    </cofactor>
</comment>
<gene>
    <name evidence="15" type="ORF">BEU04_01485</name>
</gene>
<dbReference type="GO" id="GO:0006099">
    <property type="term" value="P:tricarboxylic acid cycle"/>
    <property type="evidence" value="ECO:0007669"/>
    <property type="project" value="UniProtKB-KW"/>
</dbReference>
<evidence type="ECO:0000256" key="2">
    <source>
        <dbReference type="ARBA" id="ARBA00004717"/>
    </source>
</evidence>
<dbReference type="SUPFAM" id="SSF53732">
    <property type="entry name" value="Aconitase iron-sulfur domain"/>
    <property type="match status" value="1"/>
</dbReference>
<dbReference type="FunFam" id="3.20.19.10:FF:000002">
    <property type="entry name" value="Aconitate hydratase, mitochondrial"/>
    <property type="match status" value="1"/>
</dbReference>
<comment type="pathway">
    <text evidence="2">Carbohydrate metabolism; tricarboxylic acid cycle; isocitrate from oxaloacetate: step 2/2.</text>
</comment>
<dbReference type="InterPro" id="IPR001030">
    <property type="entry name" value="Acoase/IPM_deHydtase_lsu_aba"/>
</dbReference>
<evidence type="ECO:0000256" key="8">
    <source>
        <dbReference type="ARBA" id="ARBA00023004"/>
    </source>
</evidence>
<dbReference type="InterPro" id="IPR006248">
    <property type="entry name" value="Aconitase_mito-like"/>
</dbReference>
<dbReference type="PROSITE" id="PS01244">
    <property type="entry name" value="ACONITASE_2"/>
    <property type="match status" value="1"/>
</dbReference>
<dbReference type="InterPro" id="IPR050926">
    <property type="entry name" value="Aconitase/IPM_isomerase"/>
</dbReference>
<dbReference type="InterPro" id="IPR015931">
    <property type="entry name" value="Acnase/IPM_dHydase_lsu_aba_1/3"/>
</dbReference>
<dbReference type="AlphaFoldDB" id="A0A1J5T990"/>
<evidence type="ECO:0000256" key="6">
    <source>
        <dbReference type="ARBA" id="ARBA00022723"/>
    </source>
</evidence>
<keyword evidence="8" id="KW-0408">Iron</keyword>
<dbReference type="InterPro" id="IPR015928">
    <property type="entry name" value="Aconitase/3IPM_dehydase_swvl"/>
</dbReference>
<evidence type="ECO:0000256" key="7">
    <source>
        <dbReference type="ARBA" id="ARBA00022946"/>
    </source>
</evidence>
<dbReference type="InterPro" id="IPR018136">
    <property type="entry name" value="Aconitase_4Fe-4S_BS"/>
</dbReference>
<keyword evidence="6" id="KW-0479">Metal-binding</keyword>
<evidence type="ECO:0000256" key="4">
    <source>
        <dbReference type="ARBA" id="ARBA00012926"/>
    </source>
</evidence>
<dbReference type="GO" id="GO:0046872">
    <property type="term" value="F:metal ion binding"/>
    <property type="evidence" value="ECO:0007669"/>
    <property type="project" value="UniProtKB-KW"/>
</dbReference>
<evidence type="ECO:0000256" key="9">
    <source>
        <dbReference type="ARBA" id="ARBA00023014"/>
    </source>
</evidence>
<dbReference type="InterPro" id="IPR015932">
    <property type="entry name" value="Aconitase_dom2"/>
</dbReference>
<keyword evidence="5" id="KW-0816">Tricarboxylic acid cycle</keyword>
<evidence type="ECO:0000256" key="10">
    <source>
        <dbReference type="ARBA" id="ARBA00023239"/>
    </source>
</evidence>
<dbReference type="SUPFAM" id="SSF52016">
    <property type="entry name" value="LeuD/IlvD-like"/>
    <property type="match status" value="1"/>
</dbReference>
<keyword evidence="7" id="KW-0809">Transit peptide</keyword>
<dbReference type="FunFam" id="3.30.499.10:FF:000004">
    <property type="entry name" value="Aconitate hydratase, mitochondrial"/>
    <property type="match status" value="1"/>
</dbReference>
<dbReference type="PRINTS" id="PR00415">
    <property type="entry name" value="ACONITASE"/>
</dbReference>
<dbReference type="Pfam" id="PF00330">
    <property type="entry name" value="Aconitase"/>
    <property type="match status" value="1"/>
</dbReference>
<dbReference type="Gene3D" id="3.40.1060.10">
    <property type="entry name" value="Aconitase, Domain 2"/>
    <property type="match status" value="1"/>
</dbReference>
<proteinExistence type="inferred from homology"/>
<evidence type="ECO:0000256" key="3">
    <source>
        <dbReference type="ARBA" id="ARBA00007185"/>
    </source>
</evidence>
<dbReference type="GO" id="GO:0051539">
    <property type="term" value="F:4 iron, 4 sulfur cluster binding"/>
    <property type="evidence" value="ECO:0007669"/>
    <property type="project" value="InterPro"/>
</dbReference>
<keyword evidence="9" id="KW-0411">Iron-sulfur</keyword>
<dbReference type="Gene3D" id="3.30.499.10">
    <property type="entry name" value="Aconitase, domain 3"/>
    <property type="match status" value="2"/>
</dbReference>
<dbReference type="InterPro" id="IPR000573">
    <property type="entry name" value="AconitaseA/IPMdHydase_ssu_swvl"/>
</dbReference>
<dbReference type="PROSITE" id="PS00450">
    <property type="entry name" value="ACONITASE_1"/>
    <property type="match status" value="1"/>
</dbReference>
<dbReference type="EMBL" id="MIYU01000012">
    <property type="protein sequence ID" value="OIR16683.1"/>
    <property type="molecule type" value="Genomic_DNA"/>
</dbReference>
<dbReference type="Pfam" id="PF00694">
    <property type="entry name" value="Aconitase_C"/>
    <property type="match status" value="1"/>
</dbReference>
<keyword evidence="10" id="KW-0456">Lyase</keyword>
<feature type="domain" description="Aconitase/3-isopropylmalate dehydratase large subunit alpha/beta/alpha" evidence="13">
    <location>
        <begin position="33"/>
        <end position="475"/>
    </location>
</feature>
<feature type="domain" description="Aconitase A/isopropylmalate dehydratase small subunit swivel" evidence="14">
    <location>
        <begin position="553"/>
        <end position="681"/>
    </location>
</feature>
<name>A0A1J5T990_9ARCH</name>